<evidence type="ECO:0000259" key="2">
    <source>
        <dbReference type="Pfam" id="PF01965"/>
    </source>
</evidence>
<dbReference type="Gene3D" id="3.40.50.880">
    <property type="match status" value="1"/>
</dbReference>
<evidence type="ECO:0000256" key="1">
    <source>
        <dbReference type="ARBA" id="ARBA00008542"/>
    </source>
</evidence>
<dbReference type="EMBL" id="CP035758">
    <property type="protein sequence ID" value="QBD78922.1"/>
    <property type="molecule type" value="Genomic_DNA"/>
</dbReference>
<dbReference type="InterPro" id="IPR029062">
    <property type="entry name" value="Class_I_gatase-like"/>
</dbReference>
<dbReference type="CDD" id="cd00657">
    <property type="entry name" value="Ferritin_like"/>
    <property type="match status" value="1"/>
</dbReference>
<dbReference type="GO" id="GO:0008233">
    <property type="term" value="F:peptidase activity"/>
    <property type="evidence" value="ECO:0007669"/>
    <property type="project" value="UniProtKB-KW"/>
</dbReference>
<dbReference type="CDD" id="cd03134">
    <property type="entry name" value="GATase1_PfpI_like"/>
    <property type="match status" value="1"/>
</dbReference>
<dbReference type="PANTHER" id="PTHR42733">
    <property type="entry name" value="DJ-1 PROTEIN"/>
    <property type="match status" value="1"/>
</dbReference>
<comment type="similarity">
    <text evidence="1">Belongs to the peptidase C56 family.</text>
</comment>
<dbReference type="SUPFAM" id="SSF52317">
    <property type="entry name" value="Class I glutamine amidotransferase-like"/>
    <property type="match status" value="1"/>
</dbReference>
<dbReference type="OrthoDB" id="9800516at2"/>
<dbReference type="KEGG" id="kbs:EPA93_24235"/>
<dbReference type="Pfam" id="PF01965">
    <property type="entry name" value="DJ-1_PfpI"/>
    <property type="match status" value="1"/>
</dbReference>
<dbReference type="RefSeq" id="WP_129889975.1">
    <property type="nucleotide sequence ID" value="NZ_CP035758.1"/>
</dbReference>
<dbReference type="GO" id="GO:0006508">
    <property type="term" value="P:proteolysis"/>
    <property type="evidence" value="ECO:0007669"/>
    <property type="project" value="UniProtKB-KW"/>
</dbReference>
<dbReference type="SUPFAM" id="SSF47240">
    <property type="entry name" value="Ferritin-like"/>
    <property type="match status" value="1"/>
</dbReference>
<dbReference type="NCBIfam" id="TIGR01382">
    <property type="entry name" value="PfpI"/>
    <property type="match status" value="1"/>
</dbReference>
<name>A0A4P6JUF2_KTERU</name>
<reference evidence="3 4" key="1">
    <citation type="submission" date="2019-01" db="EMBL/GenBank/DDBJ databases">
        <title>Ktedonosporobacter rubrisoli SCAWS-G2.</title>
        <authorList>
            <person name="Huang Y."/>
            <person name="Yan B."/>
        </authorList>
    </citation>
    <scope>NUCLEOTIDE SEQUENCE [LARGE SCALE GENOMIC DNA]</scope>
    <source>
        <strain evidence="3 4">SCAWS-G2</strain>
    </source>
</reference>
<dbReference type="PROSITE" id="PS51276">
    <property type="entry name" value="PEPTIDASE_C56_PFPI"/>
    <property type="match status" value="1"/>
</dbReference>
<sequence>METNRQMRKGRVAILVDSDFADTEFLVPYNALKQAGAELVVLGSRRHVKYTGRWGETSITSQASTTEAFPDAFEAIIIPGGLAPDSMRTDMKTVRFVQRAAQQGKLLAAIERGPQLLIEANLLRGRRATCFRSIRKDLQNAGAHYLDEQLVADDNLLTARRPGDLPFFVTTLLNRLNLKPANMRLPDEGKLQTEGWQLAEQWGGSSKTLIVEALNSVQMGERYGLAMCERHAQKAADEELKTVFQQLCTDAQQHIQELTARLQDFGAPVQPSAADGASAAQQDWKQLHDKELILLHVLDHLQARIINVYRLCNSLTDPASVDILDRMEVTLAKEEQHLADLYHQKMLVS</sequence>
<proteinExistence type="inferred from homology"/>
<protein>
    <submittedName>
        <fullName evidence="3">DJ-1/PfpI/YhbO family deglycase/protease</fullName>
    </submittedName>
</protein>
<accession>A0A4P6JUF2</accession>
<evidence type="ECO:0000313" key="3">
    <source>
        <dbReference type="EMBL" id="QBD78922.1"/>
    </source>
</evidence>
<dbReference type="InterPro" id="IPR012347">
    <property type="entry name" value="Ferritin-like"/>
</dbReference>
<keyword evidence="3" id="KW-0645">Protease</keyword>
<dbReference type="AlphaFoldDB" id="A0A4P6JUF2"/>
<gene>
    <name evidence="3" type="ORF">EPA93_24235</name>
</gene>
<dbReference type="Proteomes" id="UP000290365">
    <property type="component" value="Chromosome"/>
</dbReference>
<dbReference type="InterPro" id="IPR002818">
    <property type="entry name" value="DJ-1/PfpI"/>
</dbReference>
<dbReference type="PANTHER" id="PTHR42733:SF2">
    <property type="entry name" value="DJ-1_THIJ_PFPI FAMILY PROTEIN"/>
    <property type="match status" value="1"/>
</dbReference>
<dbReference type="InterPro" id="IPR009078">
    <property type="entry name" value="Ferritin-like_SF"/>
</dbReference>
<keyword evidence="4" id="KW-1185">Reference proteome</keyword>
<feature type="domain" description="DJ-1/PfpI" evidence="2">
    <location>
        <begin position="11"/>
        <end position="173"/>
    </location>
</feature>
<organism evidence="3 4">
    <name type="scientific">Ktedonosporobacter rubrisoli</name>
    <dbReference type="NCBI Taxonomy" id="2509675"/>
    <lineage>
        <taxon>Bacteria</taxon>
        <taxon>Bacillati</taxon>
        <taxon>Chloroflexota</taxon>
        <taxon>Ktedonobacteria</taxon>
        <taxon>Ktedonobacterales</taxon>
        <taxon>Ktedonosporobacteraceae</taxon>
        <taxon>Ktedonosporobacter</taxon>
    </lineage>
</organism>
<dbReference type="Gene3D" id="1.20.1260.10">
    <property type="match status" value="1"/>
</dbReference>
<keyword evidence="3" id="KW-0378">Hydrolase</keyword>
<evidence type="ECO:0000313" key="4">
    <source>
        <dbReference type="Proteomes" id="UP000290365"/>
    </source>
</evidence>
<dbReference type="InterPro" id="IPR006286">
    <property type="entry name" value="C56_PfpI-like"/>
</dbReference>